<dbReference type="Proteomes" id="UP000325313">
    <property type="component" value="Unassembled WGS sequence"/>
</dbReference>
<organism evidence="1 2">
    <name type="scientific">Puccinia graminis f. sp. tritici</name>
    <dbReference type="NCBI Taxonomy" id="56615"/>
    <lineage>
        <taxon>Eukaryota</taxon>
        <taxon>Fungi</taxon>
        <taxon>Dikarya</taxon>
        <taxon>Basidiomycota</taxon>
        <taxon>Pucciniomycotina</taxon>
        <taxon>Pucciniomycetes</taxon>
        <taxon>Pucciniales</taxon>
        <taxon>Pucciniaceae</taxon>
        <taxon>Puccinia</taxon>
    </lineage>
</organism>
<sequence>MFLEGEAFGPPVPISIPANTDKILARLRLPTSSSIVDRIFHASPGSAYRGV</sequence>
<protein>
    <submittedName>
        <fullName evidence="1">Uncharacterized protein</fullName>
    </submittedName>
</protein>
<dbReference type="AlphaFoldDB" id="A0A5B0REI4"/>
<accession>A0A5B0REI4</accession>
<dbReference type="EMBL" id="VDEP01000207">
    <property type="protein sequence ID" value="KAA1123648.1"/>
    <property type="molecule type" value="Genomic_DNA"/>
</dbReference>
<evidence type="ECO:0000313" key="2">
    <source>
        <dbReference type="Proteomes" id="UP000325313"/>
    </source>
</evidence>
<proteinExistence type="predicted"/>
<gene>
    <name evidence="1" type="ORF">PGTUg99_023891</name>
</gene>
<name>A0A5B0REI4_PUCGR</name>
<comment type="caution">
    <text evidence="1">The sequence shown here is derived from an EMBL/GenBank/DDBJ whole genome shotgun (WGS) entry which is preliminary data.</text>
</comment>
<evidence type="ECO:0000313" key="1">
    <source>
        <dbReference type="EMBL" id="KAA1123648.1"/>
    </source>
</evidence>
<reference evidence="1 2" key="1">
    <citation type="submission" date="2019-05" db="EMBL/GenBank/DDBJ databases">
        <title>Emergence of the Ug99 lineage of the wheat stem rust pathogen through somatic hybridization.</title>
        <authorList>
            <person name="Li F."/>
            <person name="Upadhyaya N.M."/>
            <person name="Sperschneider J."/>
            <person name="Matny O."/>
            <person name="Nguyen-Phuc H."/>
            <person name="Mago R."/>
            <person name="Raley C."/>
            <person name="Miller M.E."/>
            <person name="Silverstein K.A.T."/>
            <person name="Henningsen E."/>
            <person name="Hirsch C.D."/>
            <person name="Visser B."/>
            <person name="Pretorius Z.A."/>
            <person name="Steffenson B.J."/>
            <person name="Schwessinger B."/>
            <person name="Dodds P.N."/>
            <person name="Figueroa M."/>
        </authorList>
    </citation>
    <scope>NUCLEOTIDE SEQUENCE [LARGE SCALE GENOMIC DNA]</scope>
    <source>
        <strain evidence="1 2">Ug99</strain>
    </source>
</reference>